<reference evidence="6 7" key="1">
    <citation type="submission" date="2024-02" db="EMBL/GenBank/DDBJ databases">
        <authorList>
            <person name="Vignale AGUSTIN F."/>
            <person name="Sosa J E."/>
            <person name="Modenutti C."/>
        </authorList>
    </citation>
    <scope>NUCLEOTIDE SEQUENCE [LARGE SCALE GENOMIC DNA]</scope>
</reference>
<proteinExistence type="inferred from homology"/>
<evidence type="ECO:0000256" key="1">
    <source>
        <dbReference type="ARBA" id="ARBA00007967"/>
    </source>
</evidence>
<dbReference type="Pfam" id="PF03492">
    <property type="entry name" value="Methyltransf_7"/>
    <property type="match status" value="1"/>
</dbReference>
<protein>
    <submittedName>
        <fullName evidence="6">LAMT/FAMT protein</fullName>
    </submittedName>
</protein>
<gene>
    <name evidence="6" type="primary">LAMT/FAMT</name>
    <name evidence="6" type="ORF">ILEXP_LOCUS12396</name>
</gene>
<sequence>MLDEAIAEKLVIEKFSSTPNTFCIAAVGCSVGPNTFITKQNILEAMGRKYESKALASKLPEFQVFFNDHATNAFNTLFTTFPPKKCYFAAGVTGSFHSRLFPKSSLHIVHASYALHWLSKMPEEVQDKDSPTWNKGRIYYTRASGELANAYAAQFSKDMDNFLNFRATEIVVGGMILLVMTVIQDGLHRSQSAGGFLYDELGSSLMDMEHEALISEALINTFILHVYTTTMNEIARLVERNGCFNIERMKLTDPILNVEGPVDVQMCTMHIRAAVEGVLTKHFGSEIIDEIFTHFYQKAAKYPLIESKYKKRNLLFLALKRN</sequence>
<keyword evidence="4" id="KW-0479">Metal-binding</keyword>
<dbReference type="Gene3D" id="3.40.50.150">
    <property type="entry name" value="Vaccinia Virus protein VP39"/>
    <property type="match status" value="1"/>
</dbReference>
<dbReference type="InterPro" id="IPR042086">
    <property type="entry name" value="MeTrfase_capping"/>
</dbReference>
<dbReference type="GO" id="GO:0032259">
    <property type="term" value="P:methylation"/>
    <property type="evidence" value="ECO:0007669"/>
    <property type="project" value="UniProtKB-KW"/>
</dbReference>
<comment type="caution">
    <text evidence="6">The sequence shown here is derived from an EMBL/GenBank/DDBJ whole genome shotgun (WGS) entry which is preliminary data.</text>
</comment>
<dbReference type="GO" id="GO:0046872">
    <property type="term" value="F:metal ion binding"/>
    <property type="evidence" value="ECO:0007669"/>
    <property type="project" value="UniProtKB-KW"/>
</dbReference>
<comment type="similarity">
    <text evidence="1">Belongs to the methyltransferase superfamily. Type-7 methyltransferase family.</text>
</comment>
<dbReference type="GO" id="GO:0008168">
    <property type="term" value="F:methyltransferase activity"/>
    <property type="evidence" value="ECO:0007669"/>
    <property type="project" value="UniProtKB-KW"/>
</dbReference>
<dbReference type="InterPro" id="IPR029063">
    <property type="entry name" value="SAM-dependent_MTases_sf"/>
</dbReference>
<evidence type="ECO:0000313" key="6">
    <source>
        <dbReference type="EMBL" id="CAK9144641.1"/>
    </source>
</evidence>
<evidence type="ECO:0000256" key="3">
    <source>
        <dbReference type="ARBA" id="ARBA00022679"/>
    </source>
</evidence>
<dbReference type="Gene3D" id="1.10.1200.270">
    <property type="entry name" value="Methyltransferase, alpha-helical capping domain"/>
    <property type="match status" value="1"/>
</dbReference>
<keyword evidence="5" id="KW-0460">Magnesium</keyword>
<accession>A0ABC8RKE4</accession>
<dbReference type="Proteomes" id="UP001642360">
    <property type="component" value="Unassembled WGS sequence"/>
</dbReference>
<name>A0ABC8RKE4_9AQUA</name>
<dbReference type="PANTHER" id="PTHR31009">
    <property type="entry name" value="S-ADENOSYL-L-METHIONINE:CARBOXYL METHYLTRANSFERASE FAMILY PROTEIN"/>
    <property type="match status" value="1"/>
</dbReference>
<dbReference type="AlphaFoldDB" id="A0ABC8RKE4"/>
<keyword evidence="2" id="KW-0489">Methyltransferase</keyword>
<organism evidence="6 7">
    <name type="scientific">Ilex paraguariensis</name>
    <name type="common">yerba mate</name>
    <dbReference type="NCBI Taxonomy" id="185542"/>
    <lineage>
        <taxon>Eukaryota</taxon>
        <taxon>Viridiplantae</taxon>
        <taxon>Streptophyta</taxon>
        <taxon>Embryophyta</taxon>
        <taxon>Tracheophyta</taxon>
        <taxon>Spermatophyta</taxon>
        <taxon>Magnoliopsida</taxon>
        <taxon>eudicotyledons</taxon>
        <taxon>Gunneridae</taxon>
        <taxon>Pentapetalae</taxon>
        <taxon>asterids</taxon>
        <taxon>campanulids</taxon>
        <taxon>Aquifoliales</taxon>
        <taxon>Aquifoliaceae</taxon>
        <taxon>Ilex</taxon>
    </lineage>
</organism>
<evidence type="ECO:0000256" key="5">
    <source>
        <dbReference type="ARBA" id="ARBA00022842"/>
    </source>
</evidence>
<dbReference type="EMBL" id="CAUOFW020001413">
    <property type="protein sequence ID" value="CAK9144641.1"/>
    <property type="molecule type" value="Genomic_DNA"/>
</dbReference>
<evidence type="ECO:0000256" key="4">
    <source>
        <dbReference type="ARBA" id="ARBA00022723"/>
    </source>
</evidence>
<dbReference type="InterPro" id="IPR005299">
    <property type="entry name" value="MeTrfase_7"/>
</dbReference>
<evidence type="ECO:0000313" key="7">
    <source>
        <dbReference type="Proteomes" id="UP001642360"/>
    </source>
</evidence>
<keyword evidence="7" id="KW-1185">Reference proteome</keyword>
<keyword evidence="3" id="KW-0808">Transferase</keyword>
<evidence type="ECO:0000256" key="2">
    <source>
        <dbReference type="ARBA" id="ARBA00022603"/>
    </source>
</evidence>
<dbReference type="SUPFAM" id="SSF53335">
    <property type="entry name" value="S-adenosyl-L-methionine-dependent methyltransferases"/>
    <property type="match status" value="1"/>
</dbReference>